<feature type="region of interest" description="Disordered" evidence="3">
    <location>
        <begin position="435"/>
        <end position="492"/>
    </location>
</feature>
<dbReference type="GO" id="GO:0006897">
    <property type="term" value="P:endocytosis"/>
    <property type="evidence" value="ECO:0007669"/>
    <property type="project" value="InterPro"/>
</dbReference>
<dbReference type="GO" id="GO:0008289">
    <property type="term" value="F:lipid binding"/>
    <property type="evidence" value="ECO:0007669"/>
    <property type="project" value="TreeGrafter"/>
</dbReference>
<name>A0A0L0NRA9_CANAR</name>
<dbReference type="SUPFAM" id="SSF103657">
    <property type="entry name" value="BAR/IMD domain-like"/>
    <property type="match status" value="1"/>
</dbReference>
<dbReference type="InterPro" id="IPR036028">
    <property type="entry name" value="SH3-like_dom_sf"/>
</dbReference>
<evidence type="ECO:0000256" key="1">
    <source>
        <dbReference type="ARBA" id="ARBA00022443"/>
    </source>
</evidence>
<dbReference type="Gene3D" id="1.20.1270.60">
    <property type="entry name" value="Arfaptin homology (AH) domain/BAR domain"/>
    <property type="match status" value="1"/>
</dbReference>
<dbReference type="EMBL" id="LGST01000057">
    <property type="protein sequence ID" value="KND96220.1"/>
    <property type="molecule type" value="Genomic_DNA"/>
</dbReference>
<dbReference type="InterPro" id="IPR046982">
    <property type="entry name" value="BIN3/RVS161-like"/>
</dbReference>
<evidence type="ECO:0000256" key="2">
    <source>
        <dbReference type="PROSITE-ProRule" id="PRU00192"/>
    </source>
</evidence>
<evidence type="ECO:0000313" key="5">
    <source>
        <dbReference type="EMBL" id="KND96220.1"/>
    </source>
</evidence>
<dbReference type="GO" id="GO:0031097">
    <property type="term" value="C:medial cortex"/>
    <property type="evidence" value="ECO:0007669"/>
    <property type="project" value="TreeGrafter"/>
</dbReference>
<sequence>MSGLGKGLSSFGHTVKDKSTSFGHTVVDKGSSIGHNVKDRSLSLGYSIKDHAYRRKNYSVDDELLDHVYHDLKQSIKALKYISAQQKRFSKRYWPWVFKSMTRTTKGFIDLAGEHSLEFDGIEEYYDAFDKIQESLELFAMHPTERQRTISSINFALTNFLITVNHIRDRVVQDSEELTELVQLKNDEMRLQLKYLTRSLKMRTKRKIQYLDLHRKTEKLMKKNTPLLEKEELELKSLETKTQGAKEIYENINSRLKLILPENIALLEEYIELITKLIISSQTQAYEFIESEIHDYVRFHGFVSQPSEPLESSLNYTEIIDTWEALVTPTKIRIESFVSSIHDKNPENVGDEIESKDKSSRMQKALLLVTHKVTDKLHNVKPKDHVHGIFSEDLTADPLRSFLKYQSSELNQAENYHPQRTLALSEVYVAKRDEKTPPALPPRDDFHPINLSPHVGQISSPIRGQGSDMNDSNDSPDSDSDLSLSTDKSDDDESILSTDALTVDLTPDSSVKKLKKIYNESKNDIKAVPLTYTEWPDFKLHKDVFDKTNSIAYKLIELNKFFETALDRTKDGDNQAADERVALDDFKGEEPGDLSFKEGDVIDVILDLQKVNVSYLEKDENWFIGATNDSEHRRVGFAPSSLLSKN</sequence>
<feature type="compositionally biased region" description="Basic and acidic residues" evidence="3">
    <location>
        <begin position="435"/>
        <end position="447"/>
    </location>
</feature>
<gene>
    <name evidence="5" type="ORF">QG37_07347</name>
</gene>
<accession>A0A0L0NRA9</accession>
<dbReference type="Pfam" id="PF07653">
    <property type="entry name" value="SH3_2"/>
    <property type="match status" value="1"/>
</dbReference>
<dbReference type="GO" id="GO:0030479">
    <property type="term" value="C:actin cortical patch"/>
    <property type="evidence" value="ECO:0007669"/>
    <property type="project" value="TreeGrafter"/>
</dbReference>
<dbReference type="VEuPathDB" id="FungiDB:CJJ07_001463"/>
<reference evidence="6" key="1">
    <citation type="journal article" date="2015" name="BMC Genomics">
        <title>Draft genome of a commonly misdiagnosed multidrug resistant pathogen Candida auris.</title>
        <authorList>
            <person name="Chatterjee S."/>
            <person name="Alampalli S.V."/>
            <person name="Nageshan R.K."/>
            <person name="Chettiar S.T."/>
            <person name="Joshi S."/>
            <person name="Tatu U.S."/>
        </authorList>
    </citation>
    <scope>NUCLEOTIDE SEQUENCE [LARGE SCALE GENOMIC DNA]</scope>
    <source>
        <strain evidence="6">6684</strain>
    </source>
</reference>
<dbReference type="VEuPathDB" id="FungiDB:CJJ09_004687"/>
<dbReference type="Proteomes" id="UP000037122">
    <property type="component" value="Unassembled WGS sequence"/>
</dbReference>
<dbReference type="GO" id="GO:0051666">
    <property type="term" value="P:actin cortical patch localization"/>
    <property type="evidence" value="ECO:0007669"/>
    <property type="project" value="InterPro"/>
</dbReference>
<comment type="caution">
    <text evidence="5">The sequence shown here is derived from an EMBL/GenBank/DDBJ whole genome shotgun (WGS) entry which is preliminary data.</text>
</comment>
<dbReference type="VEuPathDB" id="FungiDB:CJI96_0004476"/>
<evidence type="ECO:0000313" key="6">
    <source>
        <dbReference type="Proteomes" id="UP000037122"/>
    </source>
</evidence>
<feature type="domain" description="SH3" evidence="4">
    <location>
        <begin position="575"/>
        <end position="646"/>
    </location>
</feature>
<dbReference type="AlphaFoldDB" id="A0A0L0NRA9"/>
<dbReference type="GO" id="GO:0043332">
    <property type="term" value="C:mating projection tip"/>
    <property type="evidence" value="ECO:0007669"/>
    <property type="project" value="TreeGrafter"/>
</dbReference>
<dbReference type="PROSITE" id="PS50002">
    <property type="entry name" value="SH3"/>
    <property type="match status" value="1"/>
</dbReference>
<dbReference type="PANTHER" id="PTHR47174">
    <property type="entry name" value="BRIDGING INTEGRATOR 3"/>
    <property type="match status" value="1"/>
</dbReference>
<dbReference type="PANTHER" id="PTHR47174:SF1">
    <property type="entry name" value="REDUCED VIABILITY UPON STARVATION PROTEIN 167"/>
    <property type="match status" value="1"/>
</dbReference>
<proteinExistence type="predicted"/>
<dbReference type="VEuPathDB" id="FungiDB:B9J08_004674"/>
<evidence type="ECO:0000256" key="3">
    <source>
        <dbReference type="SAM" id="MobiDB-lite"/>
    </source>
</evidence>
<dbReference type="VEuPathDB" id="FungiDB:QG37_07347"/>
<dbReference type="SUPFAM" id="SSF50044">
    <property type="entry name" value="SH3-domain"/>
    <property type="match status" value="1"/>
</dbReference>
<protein>
    <recommendedName>
        <fullName evidence="4">SH3 domain-containing protein</fullName>
    </recommendedName>
</protein>
<dbReference type="InterPro" id="IPR027267">
    <property type="entry name" value="AH/BAR_dom_sf"/>
</dbReference>
<dbReference type="SMART" id="SM00326">
    <property type="entry name" value="SH3"/>
    <property type="match status" value="1"/>
</dbReference>
<dbReference type="GO" id="GO:1990528">
    <property type="term" value="C:Rvs161p-Rvs167p complex"/>
    <property type="evidence" value="ECO:0007669"/>
    <property type="project" value="TreeGrafter"/>
</dbReference>
<dbReference type="InterPro" id="IPR001452">
    <property type="entry name" value="SH3_domain"/>
</dbReference>
<organism evidence="5 6">
    <name type="scientific">Candidozyma auris</name>
    <name type="common">Yeast</name>
    <name type="synonym">Candida auris</name>
    <dbReference type="NCBI Taxonomy" id="498019"/>
    <lineage>
        <taxon>Eukaryota</taxon>
        <taxon>Fungi</taxon>
        <taxon>Dikarya</taxon>
        <taxon>Ascomycota</taxon>
        <taxon>Saccharomycotina</taxon>
        <taxon>Pichiomycetes</taxon>
        <taxon>Metschnikowiaceae</taxon>
        <taxon>Candidozyma</taxon>
    </lineage>
</organism>
<dbReference type="VEuPathDB" id="FungiDB:CJI97_004778"/>
<dbReference type="Gene3D" id="2.30.30.40">
    <property type="entry name" value="SH3 Domains"/>
    <property type="match status" value="1"/>
</dbReference>
<keyword evidence="1 2" id="KW-0728">SH3 domain</keyword>
<evidence type="ECO:0000259" key="4">
    <source>
        <dbReference type="PROSITE" id="PS50002"/>
    </source>
</evidence>
<dbReference type="GO" id="GO:0097320">
    <property type="term" value="P:plasma membrane tubulation"/>
    <property type="evidence" value="ECO:0007669"/>
    <property type="project" value="TreeGrafter"/>
</dbReference>